<dbReference type="OrthoDB" id="407509at2759"/>
<reference evidence="1" key="1">
    <citation type="submission" date="2022-03" db="EMBL/GenBank/DDBJ databases">
        <authorList>
            <person name="Lindestad O."/>
        </authorList>
    </citation>
    <scope>NUCLEOTIDE SEQUENCE</scope>
</reference>
<dbReference type="EMBL" id="CAKXAJ010026208">
    <property type="protein sequence ID" value="CAH2261909.1"/>
    <property type="molecule type" value="Genomic_DNA"/>
</dbReference>
<sequence>MRGSIEEPKLSTQLKQLKWQWAGNKLGEPLGLKVLEWRPRTGKRNVGRPQRGGRVTSSESLEAVVDMTMLTKLYLDRTCCFKPMD</sequence>
<protein>
    <submittedName>
        <fullName evidence="1">Jg6988 protein</fullName>
    </submittedName>
</protein>
<proteinExistence type="predicted"/>
<evidence type="ECO:0000313" key="1">
    <source>
        <dbReference type="EMBL" id="CAH2261909.1"/>
    </source>
</evidence>
<gene>
    <name evidence="1" type="primary">jg6988</name>
    <name evidence="1" type="ORF">PAEG_LOCUS24041</name>
</gene>
<name>A0A8S4SDR8_9NEOP</name>
<dbReference type="Proteomes" id="UP000838756">
    <property type="component" value="Unassembled WGS sequence"/>
</dbReference>
<organism evidence="1 2">
    <name type="scientific">Pararge aegeria aegeria</name>
    <dbReference type="NCBI Taxonomy" id="348720"/>
    <lineage>
        <taxon>Eukaryota</taxon>
        <taxon>Metazoa</taxon>
        <taxon>Ecdysozoa</taxon>
        <taxon>Arthropoda</taxon>
        <taxon>Hexapoda</taxon>
        <taxon>Insecta</taxon>
        <taxon>Pterygota</taxon>
        <taxon>Neoptera</taxon>
        <taxon>Endopterygota</taxon>
        <taxon>Lepidoptera</taxon>
        <taxon>Glossata</taxon>
        <taxon>Ditrysia</taxon>
        <taxon>Papilionoidea</taxon>
        <taxon>Nymphalidae</taxon>
        <taxon>Satyrinae</taxon>
        <taxon>Satyrini</taxon>
        <taxon>Parargina</taxon>
        <taxon>Pararge</taxon>
    </lineage>
</organism>
<accession>A0A8S4SDR8</accession>
<evidence type="ECO:0000313" key="2">
    <source>
        <dbReference type="Proteomes" id="UP000838756"/>
    </source>
</evidence>
<dbReference type="AlphaFoldDB" id="A0A8S4SDR8"/>
<comment type="caution">
    <text evidence="1">The sequence shown here is derived from an EMBL/GenBank/DDBJ whole genome shotgun (WGS) entry which is preliminary data.</text>
</comment>
<keyword evidence="2" id="KW-1185">Reference proteome</keyword>